<protein>
    <submittedName>
        <fullName evidence="1">Uncharacterized protein</fullName>
    </submittedName>
</protein>
<evidence type="ECO:0000313" key="1">
    <source>
        <dbReference type="EMBL" id="ETR66198.1"/>
    </source>
</evidence>
<dbReference type="AlphaFoldDB" id="A0A1V1NUG2"/>
<gene>
    <name evidence="1" type="ORF">OMM_05761</name>
</gene>
<dbReference type="PANTHER" id="PTHR31513:SF2">
    <property type="entry name" value="MRAZ"/>
    <property type="match status" value="1"/>
</dbReference>
<dbReference type="EMBL" id="ATBP01002162">
    <property type="protein sequence ID" value="ETR66198.1"/>
    <property type="molecule type" value="Genomic_DNA"/>
</dbReference>
<organism evidence="1 2">
    <name type="scientific">Candidatus Magnetoglobus multicellularis str. Araruama</name>
    <dbReference type="NCBI Taxonomy" id="890399"/>
    <lineage>
        <taxon>Bacteria</taxon>
        <taxon>Pseudomonadati</taxon>
        <taxon>Thermodesulfobacteriota</taxon>
        <taxon>Desulfobacteria</taxon>
        <taxon>Desulfobacterales</taxon>
        <taxon>Desulfobacteraceae</taxon>
        <taxon>Candidatus Magnetoglobus</taxon>
    </lineage>
</organism>
<name>A0A1V1NUG2_9BACT</name>
<accession>A0A1V1NUG2</accession>
<dbReference type="PANTHER" id="PTHR31513">
    <property type="entry name" value="EPHRIN TYPE-B RECEPTOR"/>
    <property type="match status" value="1"/>
</dbReference>
<dbReference type="Proteomes" id="UP000189670">
    <property type="component" value="Unassembled WGS sequence"/>
</dbReference>
<evidence type="ECO:0000313" key="2">
    <source>
        <dbReference type="Proteomes" id="UP000189670"/>
    </source>
</evidence>
<comment type="caution">
    <text evidence="1">The sequence shown here is derived from an EMBL/GenBank/DDBJ whole genome shotgun (WGS) entry which is preliminary data.</text>
</comment>
<sequence length="344" mass="35046">MVFKYSSVIIDAGATLSFSNHPSRAPVVWLVNDNVTINGTLSLDGQSYTNSPWNSEPGPGGFRGGAGTYATGVTAGSGFGPGGGGRVSSAGYAGSYGTIGGYGPERYGNQSLIPLIGGSGGGSDPRITKSGGGGGGAILIACQNILTVNGLLRSNGGSGSYKSHSWSTSGGSGGGIRLVSNILTGTGTINALGGGGYQTGGLGRIRIERVVNDNNLIVAPEPSLVNLTSETTVTLWPRDSAPKVKILSIGGKTPPDDPRASFGTHGADVALPEVSSTQVVVETTNVEQESQVIVRVTPRFNANYTTVNATLDNIVSTDPLVIHWIADLDVNVGYSAVQVKVVRP</sequence>
<proteinExistence type="predicted"/>
<reference evidence="2" key="1">
    <citation type="submission" date="2012-11" db="EMBL/GenBank/DDBJ databases">
        <authorList>
            <person name="Lucero-Rivera Y.E."/>
            <person name="Tovar-Ramirez D."/>
        </authorList>
    </citation>
    <scope>NUCLEOTIDE SEQUENCE [LARGE SCALE GENOMIC DNA]</scope>
    <source>
        <strain evidence="2">Araruama</strain>
    </source>
</reference>